<dbReference type="InterPro" id="IPR000014">
    <property type="entry name" value="PAS"/>
</dbReference>
<evidence type="ECO:0000259" key="15">
    <source>
        <dbReference type="PROSITE" id="PS50113"/>
    </source>
</evidence>
<dbReference type="NCBIfam" id="TIGR00229">
    <property type="entry name" value="sensory_box"/>
    <property type="match status" value="1"/>
</dbReference>
<sequence length="832" mass="89485">MNVPEATLDNVVDPARLAALAAYDILDTAPEQGFDDIVLLARNICETPVALVSLVAGDRQWFKARLGFPECGTDLNASVCAHALVEPDLLVIPDLSLDPRTRSNPLVTGGPRIRFYAGAPLRTPDGMVLGSLCVIDVEARPAGLTQRQAESLRALAGQVMAQLELRRALADHRRLLGQSEELIRAQAAMSGAKGDIEAILDALVTGAMQALPHAEGAVIEAREGEELVYRATKGVLVPHAGLRLPLDGSLAGACLLAGEPILVPDVLKDPRVKRDLVESLRLRSCILVPVRQAGRAVGVLKLQSSRRGAFTAMDLKLAEVLAGTVSAGLAEVAEAEARREAEIRLRRAQEAGGVGVFSIGLDGILHATPEFCRLYGLAPRDSYPSTAFEELIIPEDAHLISTAASRRSGKAPRDVEYRVRRPDTGELRWIARKGELEYDQAGKPVRFVGVARDITEQRADRDALAESERFKAVLLGLGDRLRDLTEVAEVTRVAAEVAGMALRASRAGFGRIDAVGEHLSIEPDWTAPGQASVAGQHRFADYGDFHQGLMRGEPLVVNDAAVDPRTAASMPALRTMDVAAFVDTPLRERGRTVALFFVHDRVPRTWTAQELEFLRAIADRVEVGVARLRAEERQRLLNHELSHRMKNLISMVQAVVAQTLRGANDVETVRGVLARRLVALGKAHDILLGGVAERAPLAAVVREGIGALEGASDRVHVAGPELEVGAKAALSLALMLHEMTTNAVKYGALSVANGRVELYWSISEGDGGPVLRLSWRERGGPPVEPPARKGFGTRLIERGLTGQVGGVLALDYLPDGVTCVVEAPLRNFQDEG</sequence>
<keyword evidence="9 17" id="KW-0808">Transferase</keyword>
<dbReference type="SMART" id="SM00086">
    <property type="entry name" value="PAC"/>
    <property type="match status" value="1"/>
</dbReference>
<dbReference type="InterPro" id="IPR000700">
    <property type="entry name" value="PAS-assoc_C"/>
</dbReference>
<evidence type="ECO:0000256" key="14">
    <source>
        <dbReference type="ARBA" id="ARBA00023170"/>
    </source>
</evidence>
<evidence type="ECO:0000256" key="3">
    <source>
        <dbReference type="ARBA" id="ARBA00021740"/>
    </source>
</evidence>
<dbReference type="GO" id="GO:0004673">
    <property type="term" value="F:protein histidine kinase activity"/>
    <property type="evidence" value="ECO:0007669"/>
    <property type="project" value="UniProtKB-EC"/>
</dbReference>
<keyword evidence="4" id="KW-0600">Photoreceptor protein</keyword>
<organism evidence="17 18">
    <name type="scientific">Methylobacterium dankookense</name>
    <dbReference type="NCBI Taxonomy" id="560405"/>
    <lineage>
        <taxon>Bacteria</taxon>
        <taxon>Pseudomonadati</taxon>
        <taxon>Pseudomonadota</taxon>
        <taxon>Alphaproteobacteria</taxon>
        <taxon>Hyphomicrobiales</taxon>
        <taxon>Methylobacteriaceae</taxon>
        <taxon>Methylobacterium</taxon>
    </lineage>
</organism>
<keyword evidence="19" id="KW-1185">Reference proteome</keyword>
<evidence type="ECO:0000256" key="7">
    <source>
        <dbReference type="ARBA" id="ARBA00022630"/>
    </source>
</evidence>
<dbReference type="Gene3D" id="3.30.565.10">
    <property type="entry name" value="Histidine kinase-like ATPase, C-terminal domain"/>
    <property type="match status" value="1"/>
</dbReference>
<evidence type="ECO:0000256" key="5">
    <source>
        <dbReference type="ARBA" id="ARBA00022553"/>
    </source>
</evidence>
<evidence type="ECO:0000256" key="10">
    <source>
        <dbReference type="ARBA" id="ARBA00022741"/>
    </source>
</evidence>
<dbReference type="SMART" id="SM00911">
    <property type="entry name" value="HWE_HK"/>
    <property type="match status" value="1"/>
</dbReference>
<gene>
    <name evidence="16" type="ORF">IFDJLNFL_1478</name>
    <name evidence="17" type="ORF">MTDSW087_03516</name>
</gene>
<keyword evidence="8" id="KW-0288">FMN</keyword>
<evidence type="ECO:0000256" key="1">
    <source>
        <dbReference type="ARBA" id="ARBA00000085"/>
    </source>
</evidence>
<dbReference type="Proteomes" id="UP000401717">
    <property type="component" value="Unassembled WGS sequence"/>
</dbReference>
<dbReference type="SUPFAM" id="SSF55781">
    <property type="entry name" value="GAF domain-like"/>
    <property type="match status" value="3"/>
</dbReference>
<accession>A0A564G012</accession>
<evidence type="ECO:0000256" key="9">
    <source>
        <dbReference type="ARBA" id="ARBA00022679"/>
    </source>
</evidence>
<keyword evidence="6" id="KW-0716">Sensory transduction</keyword>
<dbReference type="AlphaFoldDB" id="A0A564G012"/>
<dbReference type="InterPro" id="IPR001610">
    <property type="entry name" value="PAC"/>
</dbReference>
<dbReference type="Pfam" id="PF07536">
    <property type="entry name" value="HWE_HK"/>
    <property type="match status" value="1"/>
</dbReference>
<keyword evidence="5" id="KW-0597">Phosphoprotein</keyword>
<dbReference type="Proteomes" id="UP001055303">
    <property type="component" value="Unassembled WGS sequence"/>
</dbReference>
<evidence type="ECO:0000313" key="19">
    <source>
        <dbReference type="Proteomes" id="UP001055303"/>
    </source>
</evidence>
<dbReference type="Pfam" id="PF08447">
    <property type="entry name" value="PAS_3"/>
    <property type="match status" value="1"/>
</dbReference>
<name>A0A564G012_9HYPH</name>
<evidence type="ECO:0000256" key="4">
    <source>
        <dbReference type="ARBA" id="ARBA00022543"/>
    </source>
</evidence>
<evidence type="ECO:0000313" key="18">
    <source>
        <dbReference type="Proteomes" id="UP000401717"/>
    </source>
</evidence>
<dbReference type="InterPro" id="IPR029016">
    <property type="entry name" value="GAF-like_dom_sf"/>
</dbReference>
<dbReference type="CDD" id="cd00130">
    <property type="entry name" value="PAS"/>
    <property type="match status" value="1"/>
</dbReference>
<dbReference type="Gene3D" id="2.10.70.100">
    <property type="match status" value="1"/>
</dbReference>
<dbReference type="SUPFAM" id="SSF55785">
    <property type="entry name" value="PYP-like sensor domain (PAS domain)"/>
    <property type="match status" value="1"/>
</dbReference>
<reference evidence="16" key="2">
    <citation type="journal article" date="2021" name="Front. Microbiol.">
        <title>Comprehensive Comparative Genomics and Phenotyping of Methylobacterium Species.</title>
        <authorList>
            <person name="Alessa O."/>
            <person name="Ogura Y."/>
            <person name="Fujitani Y."/>
            <person name="Takami H."/>
            <person name="Hayashi T."/>
            <person name="Sahin N."/>
            <person name="Tani A."/>
        </authorList>
    </citation>
    <scope>NUCLEOTIDE SEQUENCE</scope>
    <source>
        <strain evidence="16">DSM 22415</strain>
    </source>
</reference>
<comment type="catalytic activity">
    <reaction evidence="1">
        <text>ATP + protein L-histidine = ADP + protein N-phospho-L-histidine.</text>
        <dbReference type="EC" id="2.7.13.3"/>
    </reaction>
</comment>
<evidence type="ECO:0000256" key="12">
    <source>
        <dbReference type="ARBA" id="ARBA00022840"/>
    </source>
</evidence>
<dbReference type="GO" id="GO:0009881">
    <property type="term" value="F:photoreceptor activity"/>
    <property type="evidence" value="ECO:0007669"/>
    <property type="project" value="UniProtKB-KW"/>
</dbReference>
<protein>
    <recommendedName>
        <fullName evidence="3">Blue-light-activated histidine kinase</fullName>
        <ecNumber evidence="2">2.7.13.3</ecNumber>
    </recommendedName>
</protein>
<evidence type="ECO:0000313" key="16">
    <source>
        <dbReference type="EMBL" id="GJD55591.1"/>
    </source>
</evidence>
<dbReference type="Gene3D" id="3.30.450.20">
    <property type="entry name" value="PAS domain"/>
    <property type="match status" value="1"/>
</dbReference>
<dbReference type="Pfam" id="PF01590">
    <property type="entry name" value="GAF"/>
    <property type="match status" value="2"/>
</dbReference>
<evidence type="ECO:0000256" key="8">
    <source>
        <dbReference type="ARBA" id="ARBA00022643"/>
    </source>
</evidence>
<dbReference type="PROSITE" id="PS50113">
    <property type="entry name" value="PAC"/>
    <property type="match status" value="1"/>
</dbReference>
<dbReference type="OrthoDB" id="341208at2"/>
<evidence type="ECO:0000256" key="2">
    <source>
        <dbReference type="ARBA" id="ARBA00012438"/>
    </source>
</evidence>
<evidence type="ECO:0000313" key="17">
    <source>
        <dbReference type="EMBL" id="VUF13809.1"/>
    </source>
</evidence>
<dbReference type="Pfam" id="PF13185">
    <property type="entry name" value="GAF_2"/>
    <property type="match status" value="1"/>
</dbReference>
<dbReference type="EMBL" id="CABFVH010000024">
    <property type="protein sequence ID" value="VUF13809.1"/>
    <property type="molecule type" value="Genomic_DNA"/>
</dbReference>
<dbReference type="InterPro" id="IPR003018">
    <property type="entry name" value="GAF"/>
</dbReference>
<evidence type="ECO:0000256" key="11">
    <source>
        <dbReference type="ARBA" id="ARBA00022777"/>
    </source>
</evidence>
<dbReference type="EC" id="2.7.13.3" evidence="2"/>
<evidence type="ECO:0000256" key="13">
    <source>
        <dbReference type="ARBA" id="ARBA00022991"/>
    </source>
</evidence>
<dbReference type="InterPro" id="IPR035965">
    <property type="entry name" value="PAS-like_dom_sf"/>
</dbReference>
<keyword evidence="10" id="KW-0547">Nucleotide-binding</keyword>
<dbReference type="InterPro" id="IPR036890">
    <property type="entry name" value="HATPase_C_sf"/>
</dbReference>
<dbReference type="PANTHER" id="PTHR43102:SF2">
    <property type="entry name" value="GAF DOMAIN-CONTAINING PROTEIN"/>
    <property type="match status" value="1"/>
</dbReference>
<dbReference type="SMART" id="SM00065">
    <property type="entry name" value="GAF"/>
    <property type="match status" value="3"/>
</dbReference>
<dbReference type="PANTHER" id="PTHR43102">
    <property type="entry name" value="SLR1143 PROTEIN"/>
    <property type="match status" value="1"/>
</dbReference>
<reference evidence="17 18" key="1">
    <citation type="submission" date="2019-06" db="EMBL/GenBank/DDBJ databases">
        <authorList>
            <person name="Rodrigo-Torres L."/>
            <person name="Arahal R. D."/>
            <person name="Lucena T."/>
        </authorList>
    </citation>
    <scope>NUCLEOTIDE SEQUENCE [LARGE SCALE GENOMIC DNA]</scope>
    <source>
        <strain evidence="17 18">SW08-7</strain>
    </source>
</reference>
<feature type="domain" description="PAC" evidence="15">
    <location>
        <begin position="413"/>
        <end position="466"/>
    </location>
</feature>
<reference evidence="16" key="3">
    <citation type="submission" date="2021-08" db="EMBL/GenBank/DDBJ databases">
        <authorList>
            <person name="Tani A."/>
            <person name="Ola A."/>
            <person name="Ogura Y."/>
            <person name="Katsura K."/>
            <person name="Hayashi T."/>
        </authorList>
    </citation>
    <scope>NUCLEOTIDE SEQUENCE</scope>
    <source>
        <strain evidence="16">DSM 22415</strain>
    </source>
</reference>
<evidence type="ECO:0000256" key="6">
    <source>
        <dbReference type="ARBA" id="ARBA00022606"/>
    </source>
</evidence>
<dbReference type="GO" id="GO:0005524">
    <property type="term" value="F:ATP binding"/>
    <property type="evidence" value="ECO:0007669"/>
    <property type="project" value="UniProtKB-KW"/>
</dbReference>
<keyword evidence="11 17" id="KW-0418">Kinase</keyword>
<keyword evidence="12" id="KW-0067">ATP-binding</keyword>
<dbReference type="InterPro" id="IPR013655">
    <property type="entry name" value="PAS_fold_3"/>
</dbReference>
<dbReference type="InterPro" id="IPR011102">
    <property type="entry name" value="Sig_transdc_His_kinase_HWE"/>
</dbReference>
<keyword evidence="14" id="KW-0675">Receptor</keyword>
<dbReference type="Gene3D" id="3.30.450.40">
    <property type="match status" value="3"/>
</dbReference>
<dbReference type="EMBL" id="BPQI01000033">
    <property type="protein sequence ID" value="GJD55591.1"/>
    <property type="molecule type" value="Genomic_DNA"/>
</dbReference>
<keyword evidence="13" id="KW-0157">Chromophore</keyword>
<proteinExistence type="predicted"/>
<keyword evidence="7" id="KW-0285">Flavoprotein</keyword>